<evidence type="ECO:0000256" key="5">
    <source>
        <dbReference type="ARBA" id="ARBA00022989"/>
    </source>
</evidence>
<dbReference type="EMBL" id="JBHSGR010000006">
    <property type="protein sequence ID" value="MFC4693228.1"/>
    <property type="molecule type" value="Genomic_DNA"/>
</dbReference>
<dbReference type="SUPFAM" id="SSF55781">
    <property type="entry name" value="GAF domain-like"/>
    <property type="match status" value="1"/>
</dbReference>
<feature type="transmembrane region" description="Helical" evidence="7">
    <location>
        <begin position="7"/>
        <end position="29"/>
    </location>
</feature>
<keyword evidence="4" id="KW-0378">Hydrolase</keyword>
<dbReference type="InterPro" id="IPR052016">
    <property type="entry name" value="Bact_Sigma-Reg"/>
</dbReference>
<dbReference type="Gene3D" id="3.30.450.40">
    <property type="match status" value="1"/>
</dbReference>
<proteinExistence type="predicted"/>
<comment type="caution">
    <text evidence="9">The sequence shown here is derived from an EMBL/GenBank/DDBJ whole genome shotgun (WGS) entry which is preliminary data.</text>
</comment>
<evidence type="ECO:0000313" key="9">
    <source>
        <dbReference type="EMBL" id="MFC4693228.1"/>
    </source>
</evidence>
<feature type="transmembrane region" description="Helical" evidence="7">
    <location>
        <begin position="153"/>
        <end position="173"/>
    </location>
</feature>
<evidence type="ECO:0000256" key="1">
    <source>
        <dbReference type="ARBA" id="ARBA00004651"/>
    </source>
</evidence>
<dbReference type="Pfam" id="PF05231">
    <property type="entry name" value="MASE1"/>
    <property type="match status" value="1"/>
</dbReference>
<feature type="transmembrane region" description="Helical" evidence="7">
    <location>
        <begin position="35"/>
        <end position="52"/>
    </location>
</feature>
<dbReference type="InterPro" id="IPR036457">
    <property type="entry name" value="PPM-type-like_dom_sf"/>
</dbReference>
<feature type="transmembrane region" description="Helical" evidence="7">
    <location>
        <begin position="185"/>
        <end position="210"/>
    </location>
</feature>
<protein>
    <submittedName>
        <fullName evidence="9">SpoIIE family protein phosphatase</fullName>
    </submittedName>
</protein>
<evidence type="ECO:0000256" key="3">
    <source>
        <dbReference type="ARBA" id="ARBA00022692"/>
    </source>
</evidence>
<dbReference type="SMART" id="SM00331">
    <property type="entry name" value="PP2C_SIG"/>
    <property type="match status" value="1"/>
</dbReference>
<dbReference type="PANTHER" id="PTHR43156">
    <property type="entry name" value="STAGE II SPORULATION PROTEIN E-RELATED"/>
    <property type="match status" value="1"/>
</dbReference>
<dbReference type="SUPFAM" id="SSF81606">
    <property type="entry name" value="PP2C-like"/>
    <property type="match status" value="1"/>
</dbReference>
<dbReference type="InterPro" id="IPR029016">
    <property type="entry name" value="GAF-like_dom_sf"/>
</dbReference>
<sequence length="693" mass="72168">MTRLPVPWRLVLAVAAGYTAGSLTSFLLFEASSTGAVLFLPAGVTLSALVLSDRRRWPWVLATAALVEVVIDRAMGIGPVAAWGFALANTAEPLVGALLLRRFAPVPDLGRRRDLTAFLLCGVLAGPLVGGLVGSLTIHLSQGPAVLDGLVPFWAGDGLGALTVGGAVLTWRLGRGRPAPARRAALLLLTAAVTAAVFWPVGVPVAWLTIPWLTWLAVRYGVAVVTEAGLVVAVTANVMTVVGRGPWAPFHDTPQVEAAVLQAFIAVAVLGAWLLAVEIGERDRARSVSRREAAARRRVEALQRVTAGLATAATTDAIAAVLVRSGLALLADSGTVGVVDREGGRLRVWTTDGDGEAGLPLADPSPLATAARRGAAVRTRSPAGLAVPARVAGTTFGALGFRFADDEVDDDVEAMARTLAELMGPALHRARLYEEERDAAHQLQRAFLPAVPDELPGAVLAGRYRPADQQHDIGGDWYDAFPLPFGRVGFAVGDVVGHDLRAAAAMGRLHSALSVLAAAPHDGPAAVLEALDRASAAVPGAALTTIGYGEYDPVTCRLRYACAGHPPPLLVTGRQARYLTGGRSRPLSAAAGPRAEDEVEVPPGSTLLWYSDGLVERRDADLDAGLARLASVAAGLDGVHPRGWCDAVMAELTGGQRLHDDVVLLCLRLQPAVPVPAPGTPRPSAVVEPQPAT</sequence>
<dbReference type="InterPro" id="IPR007895">
    <property type="entry name" value="MASE1"/>
</dbReference>
<dbReference type="InterPro" id="IPR001932">
    <property type="entry name" value="PPM-type_phosphatase-like_dom"/>
</dbReference>
<keyword evidence="2" id="KW-1003">Cell membrane</keyword>
<dbReference type="PANTHER" id="PTHR43156:SF2">
    <property type="entry name" value="STAGE II SPORULATION PROTEIN E"/>
    <property type="match status" value="1"/>
</dbReference>
<dbReference type="Gene3D" id="3.60.40.10">
    <property type="entry name" value="PPM-type phosphatase domain"/>
    <property type="match status" value="1"/>
</dbReference>
<keyword evidence="6 7" id="KW-0472">Membrane</keyword>
<comment type="subcellular location">
    <subcellularLocation>
        <location evidence="1">Cell membrane</location>
        <topology evidence="1">Multi-pass membrane protein</topology>
    </subcellularLocation>
</comment>
<name>A0ABV9LGE0_9ACTN</name>
<evidence type="ECO:0000256" key="4">
    <source>
        <dbReference type="ARBA" id="ARBA00022801"/>
    </source>
</evidence>
<dbReference type="RefSeq" id="WP_387987950.1">
    <property type="nucleotide sequence ID" value="NZ_JBHSGR010000006.1"/>
</dbReference>
<gene>
    <name evidence="9" type="ORF">ACFO3M_07510</name>
</gene>
<evidence type="ECO:0000256" key="2">
    <source>
        <dbReference type="ARBA" id="ARBA00022475"/>
    </source>
</evidence>
<dbReference type="Proteomes" id="UP001596025">
    <property type="component" value="Unassembled WGS sequence"/>
</dbReference>
<feature type="transmembrane region" description="Helical" evidence="7">
    <location>
        <begin position="115"/>
        <end position="141"/>
    </location>
</feature>
<evidence type="ECO:0000256" key="7">
    <source>
        <dbReference type="SAM" id="Phobius"/>
    </source>
</evidence>
<dbReference type="Pfam" id="PF07228">
    <property type="entry name" value="SpoIIE"/>
    <property type="match status" value="1"/>
</dbReference>
<organism evidence="9 10">
    <name type="scientific">Geodermatophilus arenarius</name>
    <dbReference type="NCBI Taxonomy" id="1137990"/>
    <lineage>
        <taxon>Bacteria</taxon>
        <taxon>Bacillati</taxon>
        <taxon>Actinomycetota</taxon>
        <taxon>Actinomycetes</taxon>
        <taxon>Geodermatophilales</taxon>
        <taxon>Geodermatophilaceae</taxon>
        <taxon>Geodermatophilus</taxon>
    </lineage>
</organism>
<evidence type="ECO:0000259" key="8">
    <source>
        <dbReference type="SMART" id="SM00331"/>
    </source>
</evidence>
<reference evidence="10" key="1">
    <citation type="journal article" date="2019" name="Int. J. Syst. Evol. Microbiol.">
        <title>The Global Catalogue of Microorganisms (GCM) 10K type strain sequencing project: providing services to taxonomists for standard genome sequencing and annotation.</title>
        <authorList>
            <consortium name="The Broad Institute Genomics Platform"/>
            <consortium name="The Broad Institute Genome Sequencing Center for Infectious Disease"/>
            <person name="Wu L."/>
            <person name="Ma J."/>
        </authorList>
    </citation>
    <scope>NUCLEOTIDE SEQUENCE [LARGE SCALE GENOMIC DNA]</scope>
    <source>
        <strain evidence="10">CCUG 62763</strain>
    </source>
</reference>
<keyword evidence="3 7" id="KW-0812">Transmembrane</keyword>
<feature type="domain" description="PPM-type phosphatase" evidence="8">
    <location>
        <begin position="455"/>
        <end position="669"/>
    </location>
</feature>
<keyword evidence="5 7" id="KW-1133">Transmembrane helix</keyword>
<evidence type="ECO:0000256" key="6">
    <source>
        <dbReference type="ARBA" id="ARBA00023136"/>
    </source>
</evidence>
<feature type="transmembrane region" description="Helical" evidence="7">
    <location>
        <begin position="259"/>
        <end position="280"/>
    </location>
</feature>
<evidence type="ECO:0000313" key="10">
    <source>
        <dbReference type="Proteomes" id="UP001596025"/>
    </source>
</evidence>
<accession>A0ABV9LGE0</accession>
<keyword evidence="10" id="KW-1185">Reference proteome</keyword>
<feature type="transmembrane region" description="Helical" evidence="7">
    <location>
        <begin position="301"/>
        <end position="323"/>
    </location>
</feature>